<gene>
    <name evidence="1" type="ORF">SDC9_157067</name>
</gene>
<comment type="caution">
    <text evidence="1">The sequence shown here is derived from an EMBL/GenBank/DDBJ whole genome shotgun (WGS) entry which is preliminary data.</text>
</comment>
<name>A0A645F5Z5_9ZZZZ</name>
<accession>A0A645F5Z5</accession>
<evidence type="ECO:0000313" key="1">
    <source>
        <dbReference type="EMBL" id="MPN09775.1"/>
    </source>
</evidence>
<protein>
    <submittedName>
        <fullName evidence="1">Uncharacterized protein</fullName>
    </submittedName>
</protein>
<organism evidence="1">
    <name type="scientific">bioreactor metagenome</name>
    <dbReference type="NCBI Taxonomy" id="1076179"/>
    <lineage>
        <taxon>unclassified sequences</taxon>
        <taxon>metagenomes</taxon>
        <taxon>ecological metagenomes</taxon>
    </lineage>
</organism>
<dbReference type="AlphaFoldDB" id="A0A645F5Z5"/>
<sequence length="113" mass="12351">MNGKLSRISLIPTLENTKRANNVATETMPRAIQSHVFFAKETSGKVGNRPSFLLDTADRITHTVYEKNSSAYKGLHSTAPATHIPAIKNRPLLCDFAVKKSNATTSTKTNPIV</sequence>
<dbReference type="EMBL" id="VSSQ01055901">
    <property type="protein sequence ID" value="MPN09775.1"/>
    <property type="molecule type" value="Genomic_DNA"/>
</dbReference>
<proteinExistence type="predicted"/>
<reference evidence="1" key="1">
    <citation type="submission" date="2019-08" db="EMBL/GenBank/DDBJ databases">
        <authorList>
            <person name="Kucharzyk K."/>
            <person name="Murdoch R.W."/>
            <person name="Higgins S."/>
            <person name="Loffler F."/>
        </authorList>
    </citation>
    <scope>NUCLEOTIDE SEQUENCE</scope>
</reference>